<dbReference type="EMBL" id="CAAALY010128881">
    <property type="protein sequence ID" value="VEL31984.1"/>
    <property type="molecule type" value="Genomic_DNA"/>
</dbReference>
<comment type="caution">
    <text evidence="1">The sequence shown here is derived from an EMBL/GenBank/DDBJ whole genome shotgun (WGS) entry which is preliminary data.</text>
</comment>
<reference evidence="1" key="1">
    <citation type="submission" date="2018-11" db="EMBL/GenBank/DDBJ databases">
        <authorList>
            <consortium name="Pathogen Informatics"/>
        </authorList>
    </citation>
    <scope>NUCLEOTIDE SEQUENCE</scope>
</reference>
<evidence type="ECO:0000313" key="1">
    <source>
        <dbReference type="EMBL" id="VEL31984.1"/>
    </source>
</evidence>
<protein>
    <submittedName>
        <fullName evidence="1">Uncharacterized protein</fullName>
    </submittedName>
</protein>
<organism evidence="1 2">
    <name type="scientific">Protopolystoma xenopodis</name>
    <dbReference type="NCBI Taxonomy" id="117903"/>
    <lineage>
        <taxon>Eukaryota</taxon>
        <taxon>Metazoa</taxon>
        <taxon>Spiralia</taxon>
        <taxon>Lophotrochozoa</taxon>
        <taxon>Platyhelminthes</taxon>
        <taxon>Monogenea</taxon>
        <taxon>Polyopisthocotylea</taxon>
        <taxon>Polystomatidea</taxon>
        <taxon>Polystomatidae</taxon>
        <taxon>Protopolystoma</taxon>
    </lineage>
</organism>
<dbReference type="Proteomes" id="UP000784294">
    <property type="component" value="Unassembled WGS sequence"/>
</dbReference>
<proteinExistence type="predicted"/>
<keyword evidence="2" id="KW-1185">Reference proteome</keyword>
<accession>A0A3S5C314</accession>
<dbReference type="AlphaFoldDB" id="A0A3S5C314"/>
<evidence type="ECO:0000313" key="2">
    <source>
        <dbReference type="Proteomes" id="UP000784294"/>
    </source>
</evidence>
<sequence length="115" mass="13403">MHNICSHSELRPVIDATFVWGGFGRPPFDEDLSHQLQLLSRGLMLEGGNRLIRLLQRNTGIFVLQIDWNQDMELFRRFFLFSLMNCTEHLLKLERPGKLQKKSESCWTTSSIHSS</sequence>
<gene>
    <name evidence="1" type="ORF">PXEA_LOCUS25424</name>
</gene>
<name>A0A3S5C314_9PLAT</name>